<evidence type="ECO:0000256" key="1">
    <source>
        <dbReference type="SAM" id="MobiDB-lite"/>
    </source>
</evidence>
<dbReference type="NCBIfam" id="TIGR03741">
    <property type="entry name" value="PRTRC_E"/>
    <property type="match status" value="1"/>
</dbReference>
<evidence type="ECO:0000313" key="5">
    <source>
        <dbReference type="Proteomes" id="UP000286681"/>
    </source>
</evidence>
<dbReference type="KEGG" id="skr:BRX40_21925"/>
<feature type="compositionally biased region" description="Basic and acidic residues" evidence="1">
    <location>
        <begin position="135"/>
        <end position="144"/>
    </location>
</feature>
<name>A0A1L6JH60_9SPHN</name>
<dbReference type="Proteomes" id="UP000286681">
    <property type="component" value="Unassembled WGS sequence"/>
</dbReference>
<proteinExistence type="predicted"/>
<sequence>MLISSLLPLLGSYSLAFDLVAGADDVVTLIIIPRIAEGKTHKAEAGELRPISITATAAEIDAELSKGADGALGGLIAARKTLADQIATQRGAAEAARAASAEAAKAKAASTPPKSAGPTTIAPAAPAPGALPADAKSEEPASLW</sequence>
<dbReference type="OrthoDB" id="7509662at2"/>
<dbReference type="Proteomes" id="UP000185161">
    <property type="component" value="Plasmid tig00000001"/>
</dbReference>
<dbReference type="EMBL" id="QQWO01000018">
    <property type="protein sequence ID" value="RSV00245.1"/>
    <property type="molecule type" value="Genomic_DNA"/>
</dbReference>
<dbReference type="EMBL" id="CP018821">
    <property type="protein sequence ID" value="APR55269.1"/>
    <property type="molecule type" value="Genomic_DNA"/>
</dbReference>
<accession>A0A1L6JH60</accession>
<dbReference type="RefSeq" id="WP_070936336.1">
    <property type="nucleotide sequence ID" value="NZ_CP018821.1"/>
</dbReference>
<dbReference type="InterPro" id="IPR022273">
    <property type="entry name" value="PRTRC_protein-E"/>
</dbReference>
<reference evidence="2" key="1">
    <citation type="submission" date="2016-12" db="EMBL/GenBank/DDBJ databases">
        <title>Whole genome sequencing of Sphingomonas koreensis.</title>
        <authorList>
            <person name="Conlan S."/>
            <person name="Thomas P.J."/>
            <person name="Mullikin J."/>
            <person name="Palmore T.N."/>
            <person name="Frank K.M."/>
            <person name="Segre J.A."/>
        </authorList>
    </citation>
    <scope>NUCLEOTIDE SEQUENCE</scope>
    <source>
        <strain evidence="2">ABOJV</strain>
        <plasmid evidence="2">tig00000001</plasmid>
    </source>
</reference>
<gene>
    <name evidence="2" type="ORF">BRX40_21925</name>
    <name evidence="3" type="ORF">CA257_18040</name>
</gene>
<evidence type="ECO:0000313" key="4">
    <source>
        <dbReference type="Proteomes" id="UP000185161"/>
    </source>
</evidence>
<reference evidence="4" key="2">
    <citation type="submission" date="2016-12" db="EMBL/GenBank/DDBJ databases">
        <title>Whole genome sequencing of Sphingomonas sp. ABOJV.</title>
        <authorList>
            <person name="Conlan S."/>
            <person name="Thomas P.J."/>
            <person name="Mullikin J."/>
            <person name="Palmore T.N."/>
            <person name="Frank K.M."/>
            <person name="Segre J.A."/>
        </authorList>
    </citation>
    <scope>NUCLEOTIDE SEQUENCE [LARGE SCALE GENOMIC DNA]</scope>
    <source>
        <strain evidence="4">ABOJV</strain>
        <plasmid evidence="4">Plasmid tig00000001</plasmid>
    </source>
</reference>
<feature type="compositionally biased region" description="Low complexity" evidence="1">
    <location>
        <begin position="101"/>
        <end position="134"/>
    </location>
</feature>
<reference evidence="3 5" key="3">
    <citation type="submission" date="2018-07" db="EMBL/GenBank/DDBJ databases">
        <title>Genomic and Epidemiologic Investigation of an Indolent Hospital Outbreak.</title>
        <authorList>
            <person name="Johnson R.C."/>
            <person name="Deming C."/>
            <person name="Conlan S."/>
            <person name="Zellmer C.J."/>
            <person name="Michelin A.V."/>
            <person name="Lee-Lin S."/>
            <person name="Thomas P.J."/>
            <person name="Park M."/>
            <person name="Weingarten R.A."/>
            <person name="Less J."/>
            <person name="Dekker J.P."/>
            <person name="Frank K.M."/>
            <person name="Musser K.A."/>
            <person name="Mcquiston J.R."/>
            <person name="Henderson D.K."/>
            <person name="Lau A.F."/>
            <person name="Palmore T.N."/>
            <person name="Segre J.A."/>
        </authorList>
    </citation>
    <scope>NUCLEOTIDE SEQUENCE [LARGE SCALE GENOMIC DNA]</scope>
    <source>
        <strain evidence="3 5">SK-NIH.Env10_0317</strain>
    </source>
</reference>
<keyword evidence="4" id="KW-1185">Reference proteome</keyword>
<evidence type="ECO:0000313" key="3">
    <source>
        <dbReference type="EMBL" id="RSV00245.1"/>
    </source>
</evidence>
<protein>
    <submittedName>
        <fullName evidence="2">PRTRC system protein E</fullName>
    </submittedName>
</protein>
<evidence type="ECO:0000313" key="2">
    <source>
        <dbReference type="EMBL" id="APR55269.1"/>
    </source>
</evidence>
<dbReference type="AlphaFoldDB" id="A0A1L6JH60"/>
<geneLocation type="plasmid" evidence="2 4">
    <name>tig00000001</name>
</geneLocation>
<organism evidence="2 4">
    <name type="scientific">Sphingomonas koreensis</name>
    <dbReference type="NCBI Taxonomy" id="93064"/>
    <lineage>
        <taxon>Bacteria</taxon>
        <taxon>Pseudomonadati</taxon>
        <taxon>Pseudomonadota</taxon>
        <taxon>Alphaproteobacteria</taxon>
        <taxon>Sphingomonadales</taxon>
        <taxon>Sphingomonadaceae</taxon>
        <taxon>Sphingomonas</taxon>
    </lineage>
</organism>
<dbReference type="GeneID" id="44135230"/>
<feature type="region of interest" description="Disordered" evidence="1">
    <location>
        <begin position="101"/>
        <end position="144"/>
    </location>
</feature>
<keyword evidence="2" id="KW-0614">Plasmid</keyword>